<evidence type="ECO:0000313" key="16">
    <source>
        <dbReference type="Proteomes" id="UP000194798"/>
    </source>
</evidence>
<dbReference type="InterPro" id="IPR001453">
    <property type="entry name" value="MoaB/Mog_dom"/>
</dbReference>
<organism evidence="15 16">
    <name type="scientific">Thioflexithrix psekupsensis</name>
    <dbReference type="NCBI Taxonomy" id="1570016"/>
    <lineage>
        <taxon>Bacteria</taxon>
        <taxon>Pseudomonadati</taxon>
        <taxon>Pseudomonadota</taxon>
        <taxon>Gammaproteobacteria</taxon>
        <taxon>Thiotrichales</taxon>
        <taxon>Thioflexithrix</taxon>
    </lineage>
</organism>
<comment type="catalytic activity">
    <reaction evidence="12">
        <text>adenylyl-molybdopterin + molybdate = Mo-molybdopterin + AMP + H(+)</text>
        <dbReference type="Rhea" id="RHEA:35047"/>
        <dbReference type="ChEBI" id="CHEBI:15378"/>
        <dbReference type="ChEBI" id="CHEBI:36264"/>
        <dbReference type="ChEBI" id="CHEBI:62727"/>
        <dbReference type="ChEBI" id="CHEBI:71302"/>
        <dbReference type="ChEBI" id="CHEBI:456215"/>
        <dbReference type="EC" id="2.10.1.1"/>
    </reaction>
</comment>
<dbReference type="SMART" id="SM00852">
    <property type="entry name" value="MoCF_biosynth"/>
    <property type="match status" value="1"/>
</dbReference>
<evidence type="ECO:0000256" key="8">
    <source>
        <dbReference type="ARBA" id="ARBA00022679"/>
    </source>
</evidence>
<dbReference type="InterPro" id="IPR005111">
    <property type="entry name" value="MoeA_C_domain_IV"/>
</dbReference>
<evidence type="ECO:0000256" key="1">
    <source>
        <dbReference type="ARBA" id="ARBA00001946"/>
    </source>
</evidence>
<dbReference type="Gene3D" id="2.40.340.10">
    <property type="entry name" value="MoeA, C-terminal, domain IV"/>
    <property type="match status" value="1"/>
</dbReference>
<comment type="pathway">
    <text evidence="3 13">Cofactor biosynthesis; molybdopterin biosynthesis.</text>
</comment>
<dbReference type="InterPro" id="IPR036135">
    <property type="entry name" value="MoeA_linker/N_sf"/>
</dbReference>
<dbReference type="FunFam" id="3.40.980.10:FF:000004">
    <property type="entry name" value="Molybdopterin molybdenumtransferase"/>
    <property type="match status" value="1"/>
</dbReference>
<keyword evidence="9 13" id="KW-0479">Metal-binding</keyword>
<comment type="function">
    <text evidence="2 13">Catalyzes the insertion of molybdate into adenylated molybdopterin with the concomitant release of AMP.</text>
</comment>
<protein>
    <recommendedName>
        <fullName evidence="6 13">Molybdopterin molybdenumtransferase</fullName>
        <ecNumber evidence="5 13">2.10.1.1</ecNumber>
    </recommendedName>
</protein>
<evidence type="ECO:0000259" key="14">
    <source>
        <dbReference type="SMART" id="SM00852"/>
    </source>
</evidence>
<dbReference type="Gene3D" id="3.90.105.10">
    <property type="entry name" value="Molybdopterin biosynthesis moea protein, domain 2"/>
    <property type="match status" value="1"/>
</dbReference>
<keyword evidence="8 13" id="KW-0808">Transferase</keyword>
<dbReference type="EC" id="2.10.1.1" evidence="5 13"/>
<accession>A0A251X639</accession>
<evidence type="ECO:0000256" key="5">
    <source>
        <dbReference type="ARBA" id="ARBA00013269"/>
    </source>
</evidence>
<evidence type="ECO:0000256" key="6">
    <source>
        <dbReference type="ARBA" id="ARBA00021108"/>
    </source>
</evidence>
<dbReference type="SUPFAM" id="SSF63882">
    <property type="entry name" value="MoeA N-terminal region -like"/>
    <property type="match status" value="1"/>
</dbReference>
<dbReference type="SUPFAM" id="SSF63867">
    <property type="entry name" value="MoeA C-terminal domain-like"/>
    <property type="match status" value="1"/>
</dbReference>
<gene>
    <name evidence="15" type="ORF">TPSD3_15850</name>
</gene>
<dbReference type="Pfam" id="PF03454">
    <property type="entry name" value="MoeA_C"/>
    <property type="match status" value="1"/>
</dbReference>
<dbReference type="GO" id="GO:0046872">
    <property type="term" value="F:metal ion binding"/>
    <property type="evidence" value="ECO:0007669"/>
    <property type="project" value="UniProtKB-UniRule"/>
</dbReference>
<dbReference type="InterPro" id="IPR036688">
    <property type="entry name" value="MoeA_C_domain_IV_sf"/>
</dbReference>
<proteinExistence type="inferred from homology"/>
<dbReference type="PROSITE" id="PS01079">
    <property type="entry name" value="MOCF_BIOSYNTHESIS_2"/>
    <property type="match status" value="1"/>
</dbReference>
<evidence type="ECO:0000313" key="15">
    <source>
        <dbReference type="EMBL" id="OUD12558.1"/>
    </source>
</evidence>
<keyword evidence="16" id="KW-1185">Reference proteome</keyword>
<dbReference type="CDD" id="cd00887">
    <property type="entry name" value="MoeA"/>
    <property type="match status" value="1"/>
</dbReference>
<evidence type="ECO:0000256" key="2">
    <source>
        <dbReference type="ARBA" id="ARBA00002901"/>
    </source>
</evidence>
<reference evidence="15 16" key="1">
    <citation type="submission" date="2016-12" db="EMBL/GenBank/DDBJ databases">
        <title>Thioflexothrix psekupsii D3 genome sequencing and assembly.</title>
        <authorList>
            <person name="Fomenkov A."/>
            <person name="Vincze T."/>
            <person name="Grabovich M."/>
            <person name="Anton B.P."/>
            <person name="Dubinina G."/>
            <person name="Orlova M."/>
            <person name="Belousova E."/>
            <person name="Roberts R.J."/>
        </authorList>
    </citation>
    <scope>NUCLEOTIDE SEQUENCE [LARGE SCALE GENOMIC DNA]</scope>
    <source>
        <strain evidence="15">D3</strain>
    </source>
</reference>
<dbReference type="Gene3D" id="2.170.190.11">
    <property type="entry name" value="Molybdopterin biosynthesis moea protein, domain 3"/>
    <property type="match status" value="1"/>
</dbReference>
<dbReference type="EMBL" id="MSLT01000023">
    <property type="protein sequence ID" value="OUD12558.1"/>
    <property type="molecule type" value="Genomic_DNA"/>
</dbReference>
<evidence type="ECO:0000256" key="7">
    <source>
        <dbReference type="ARBA" id="ARBA00022505"/>
    </source>
</evidence>
<keyword evidence="11 13" id="KW-0501">Molybdenum cofactor biosynthesis</keyword>
<evidence type="ECO:0000256" key="12">
    <source>
        <dbReference type="ARBA" id="ARBA00047317"/>
    </source>
</evidence>
<dbReference type="GO" id="GO:0061599">
    <property type="term" value="F:molybdopterin molybdotransferase activity"/>
    <property type="evidence" value="ECO:0007669"/>
    <property type="project" value="UniProtKB-UniRule"/>
</dbReference>
<keyword evidence="7 13" id="KW-0500">Molybdenum</keyword>
<feature type="domain" description="MoaB/Mog" evidence="14">
    <location>
        <begin position="178"/>
        <end position="315"/>
    </location>
</feature>
<dbReference type="OrthoDB" id="9804758at2"/>
<dbReference type="Proteomes" id="UP000194798">
    <property type="component" value="Unassembled WGS sequence"/>
</dbReference>
<dbReference type="GO" id="GO:0005829">
    <property type="term" value="C:cytosol"/>
    <property type="evidence" value="ECO:0007669"/>
    <property type="project" value="TreeGrafter"/>
</dbReference>
<evidence type="ECO:0000256" key="13">
    <source>
        <dbReference type="RuleBase" id="RU365090"/>
    </source>
</evidence>
<sequence length="407" mass="44254">MLTIEQAIAHITSTVQPVQGQQQLAIREALGRVLAMDVYAPIDVPAARCSAMDGYAFARDSLPDQGRAHLQVVGQSLAGHPYTEKVKQGQCTRIFTGGVLPDDTDTVLMQEVVQKEGDKIQFDLSNVTLGQFVNAAGSDVQMGSLIVAQGKRLTPADIGLLASLGVPEVRVTRRLRVAFFSTGDELCALGQKPRPGQIYDSNRYTLGAMLRRLGGEVSDLGVIRDVPHDIEHCLLSAATHYDVIVSSGGVSVGEADYVTETLRRIGEVAFWKIAMKPGKPLSFGKIKEAIFFGLPGNPVAVMGTFYQCVRPALRRMMGEIVSPPVRFQVRCDSVLTKEAGRVEFQRGILSHDDSGMLLVRSTGRQNSNLLSSMSVANCFIVLPENCTRVEKGEWVLVEPFEGLDSSY</sequence>
<dbReference type="InterPro" id="IPR036425">
    <property type="entry name" value="MoaB/Mog-like_dom_sf"/>
</dbReference>
<dbReference type="Pfam" id="PF00994">
    <property type="entry name" value="MoCF_biosynth"/>
    <property type="match status" value="1"/>
</dbReference>
<evidence type="ECO:0000256" key="3">
    <source>
        <dbReference type="ARBA" id="ARBA00005046"/>
    </source>
</evidence>
<dbReference type="InterPro" id="IPR038987">
    <property type="entry name" value="MoeA-like"/>
</dbReference>
<evidence type="ECO:0000256" key="9">
    <source>
        <dbReference type="ARBA" id="ARBA00022723"/>
    </source>
</evidence>
<keyword evidence="10 13" id="KW-0460">Magnesium</keyword>
<dbReference type="PANTHER" id="PTHR10192:SF5">
    <property type="entry name" value="GEPHYRIN"/>
    <property type="match status" value="1"/>
</dbReference>
<comment type="cofactor">
    <cofactor evidence="1 13">
        <name>Mg(2+)</name>
        <dbReference type="ChEBI" id="CHEBI:18420"/>
    </cofactor>
</comment>
<dbReference type="AlphaFoldDB" id="A0A251X639"/>
<dbReference type="UniPathway" id="UPA00344"/>
<dbReference type="PANTHER" id="PTHR10192">
    <property type="entry name" value="MOLYBDOPTERIN BIOSYNTHESIS PROTEIN"/>
    <property type="match status" value="1"/>
</dbReference>
<dbReference type="InterPro" id="IPR005110">
    <property type="entry name" value="MoeA_linker/N"/>
</dbReference>
<dbReference type="RefSeq" id="WP_086489516.1">
    <property type="nucleotide sequence ID" value="NZ_MSLT01000023.1"/>
</dbReference>
<evidence type="ECO:0000256" key="10">
    <source>
        <dbReference type="ARBA" id="ARBA00022842"/>
    </source>
</evidence>
<dbReference type="InterPro" id="IPR008284">
    <property type="entry name" value="MoCF_biosynth_CS"/>
</dbReference>
<dbReference type="NCBIfam" id="TIGR00177">
    <property type="entry name" value="molyb_syn"/>
    <property type="match status" value="1"/>
</dbReference>
<comment type="similarity">
    <text evidence="4 13">Belongs to the MoeA family.</text>
</comment>
<evidence type="ECO:0000256" key="4">
    <source>
        <dbReference type="ARBA" id="ARBA00010763"/>
    </source>
</evidence>
<name>A0A251X639_9GAMM</name>
<dbReference type="SUPFAM" id="SSF53218">
    <property type="entry name" value="Molybdenum cofactor biosynthesis proteins"/>
    <property type="match status" value="1"/>
</dbReference>
<dbReference type="Gene3D" id="3.40.980.10">
    <property type="entry name" value="MoaB/Mog-like domain"/>
    <property type="match status" value="1"/>
</dbReference>
<dbReference type="Pfam" id="PF03453">
    <property type="entry name" value="MoeA_N"/>
    <property type="match status" value="1"/>
</dbReference>
<dbReference type="NCBIfam" id="NF045515">
    <property type="entry name" value="Glp_gephyrin"/>
    <property type="match status" value="1"/>
</dbReference>
<comment type="caution">
    <text evidence="15">The sequence shown here is derived from an EMBL/GenBank/DDBJ whole genome shotgun (WGS) entry which is preliminary data.</text>
</comment>
<dbReference type="FunFam" id="2.40.340.10:FF:000003">
    <property type="entry name" value="Molybdopterin molybdenumtransferase"/>
    <property type="match status" value="1"/>
</dbReference>
<evidence type="ECO:0000256" key="11">
    <source>
        <dbReference type="ARBA" id="ARBA00023150"/>
    </source>
</evidence>
<dbReference type="GO" id="GO:0006777">
    <property type="term" value="P:Mo-molybdopterin cofactor biosynthetic process"/>
    <property type="evidence" value="ECO:0007669"/>
    <property type="project" value="UniProtKB-UniRule"/>
</dbReference>